<protein>
    <submittedName>
        <fullName evidence="1">Uncharacterized protein</fullName>
    </submittedName>
</protein>
<gene>
    <name evidence="1" type="ORF">KIH39_22060</name>
</gene>
<proteinExistence type="predicted"/>
<dbReference type="RefSeq" id="WP_213495430.1">
    <property type="nucleotide sequence ID" value="NZ_CP074694.1"/>
</dbReference>
<accession>A0A8E6B6L6</accession>
<reference evidence="1" key="1">
    <citation type="submission" date="2021-05" db="EMBL/GenBank/DDBJ databases">
        <title>Complete genome sequence of the cellulolytic planctomycete Telmatocola sphagniphila SP2T and characterization of the first cellulase from planctomycetes.</title>
        <authorList>
            <person name="Rakitin A.L."/>
            <person name="Beletsky A.V."/>
            <person name="Naumoff D.G."/>
            <person name="Kulichevskaya I.S."/>
            <person name="Mardanov A.V."/>
            <person name="Ravin N.V."/>
            <person name="Dedysh S.N."/>
        </authorList>
    </citation>
    <scope>NUCLEOTIDE SEQUENCE</scope>
    <source>
        <strain evidence="1">SP2T</strain>
    </source>
</reference>
<dbReference type="Proteomes" id="UP000676194">
    <property type="component" value="Chromosome"/>
</dbReference>
<sequence length="386" mass="45152">MASITIIKIDLIVFFSTFLQVIPNNVTFVLGRYVKVSDRIERRSDRPQDALYTKIDLSCTFKSTLVVDKILSGNIKFQNCNFIVRAFSNTSPTFRSSARYIYEPLRLKYDSNPEIGDLGLFYLQDNNEGISDEISAITTENELFKIWCPILPYPIAFNEKARDEAQIILSSQLLPFVEHVKKYSTSNLRSRLEMILAGTTSQNLYIACWSIEKRKFFLNNICMDNYKDVINNLSSAHSHTYYFLNEFLTNQAKERWTKSDIRVLSQIATLHRKEKCDQTEIRKYLHSIGSGKWTHVTFPPDKASSTYSMEFDLDYVIKFYHYLYQVDKQFKYPPVIQMAEYLPYISTSSINKIYYPEFKKMCKEFTSESYPEEIRKNANKALNTLK</sequence>
<evidence type="ECO:0000313" key="1">
    <source>
        <dbReference type="EMBL" id="QVL31503.1"/>
    </source>
</evidence>
<evidence type="ECO:0000313" key="2">
    <source>
        <dbReference type="Proteomes" id="UP000676194"/>
    </source>
</evidence>
<dbReference type="EMBL" id="CP074694">
    <property type="protein sequence ID" value="QVL31503.1"/>
    <property type="molecule type" value="Genomic_DNA"/>
</dbReference>
<dbReference type="KEGG" id="tsph:KIH39_22060"/>
<name>A0A8E6B6L6_9BACT</name>
<organism evidence="1 2">
    <name type="scientific">Telmatocola sphagniphila</name>
    <dbReference type="NCBI Taxonomy" id="1123043"/>
    <lineage>
        <taxon>Bacteria</taxon>
        <taxon>Pseudomonadati</taxon>
        <taxon>Planctomycetota</taxon>
        <taxon>Planctomycetia</taxon>
        <taxon>Gemmatales</taxon>
        <taxon>Gemmataceae</taxon>
    </lineage>
</organism>
<keyword evidence="2" id="KW-1185">Reference proteome</keyword>
<dbReference type="AlphaFoldDB" id="A0A8E6B6L6"/>